<feature type="transmembrane region" description="Helical" evidence="1">
    <location>
        <begin position="182"/>
        <end position="201"/>
    </location>
</feature>
<evidence type="ECO:0000256" key="1">
    <source>
        <dbReference type="SAM" id="Phobius"/>
    </source>
</evidence>
<accession>A0A964W3H5</accession>
<dbReference type="EMBL" id="WSRQ01000034">
    <property type="protein sequence ID" value="MVX65556.1"/>
    <property type="molecule type" value="Genomic_DNA"/>
</dbReference>
<keyword evidence="1" id="KW-0472">Membrane</keyword>
<evidence type="ECO:0000313" key="5">
    <source>
        <dbReference type="Proteomes" id="UP000656077"/>
    </source>
</evidence>
<dbReference type="InterPro" id="IPR046510">
    <property type="entry name" value="DUF6688_N"/>
</dbReference>
<organism evidence="4 5">
    <name type="scientific">Clostridium chromiireducens</name>
    <dbReference type="NCBI Taxonomy" id="225345"/>
    <lineage>
        <taxon>Bacteria</taxon>
        <taxon>Bacillati</taxon>
        <taxon>Bacillota</taxon>
        <taxon>Clostridia</taxon>
        <taxon>Eubacteriales</taxon>
        <taxon>Clostridiaceae</taxon>
        <taxon>Clostridium</taxon>
    </lineage>
</organism>
<keyword evidence="1" id="KW-0812">Transmembrane</keyword>
<dbReference type="RefSeq" id="WP_160360266.1">
    <property type="nucleotide sequence ID" value="NZ_WSRQ01000034.1"/>
</dbReference>
<evidence type="ECO:0000313" key="4">
    <source>
        <dbReference type="EMBL" id="MVX65556.1"/>
    </source>
</evidence>
<evidence type="ECO:0000259" key="3">
    <source>
        <dbReference type="Pfam" id="PF23543"/>
    </source>
</evidence>
<reference evidence="4" key="1">
    <citation type="submission" date="2019-12" db="EMBL/GenBank/DDBJ databases">
        <title>Microbes associate with the intestines of laboratory mice.</title>
        <authorList>
            <person name="Navarre W."/>
            <person name="Wong E."/>
        </authorList>
    </citation>
    <scope>NUCLEOTIDE SEQUENCE</scope>
    <source>
        <strain evidence="4">NM79_F5</strain>
    </source>
</reference>
<feature type="transmembrane region" description="Helical" evidence="1">
    <location>
        <begin position="121"/>
        <end position="143"/>
    </location>
</feature>
<feature type="transmembrane region" description="Helical" evidence="1">
    <location>
        <begin position="81"/>
        <end position="101"/>
    </location>
</feature>
<dbReference type="Pfam" id="PF23543">
    <property type="entry name" value="DUF6688_C"/>
    <property type="match status" value="1"/>
</dbReference>
<dbReference type="Pfam" id="PF20394">
    <property type="entry name" value="DUF6688"/>
    <property type="match status" value="1"/>
</dbReference>
<dbReference type="InterPro" id="IPR056491">
    <property type="entry name" value="DUF6688_C"/>
</dbReference>
<comment type="caution">
    <text evidence="4">The sequence shown here is derived from an EMBL/GenBank/DDBJ whole genome shotgun (WGS) entry which is preliminary data.</text>
</comment>
<keyword evidence="1" id="KW-1133">Transmembrane helix</keyword>
<feature type="transmembrane region" description="Helical" evidence="1">
    <location>
        <begin position="236"/>
        <end position="259"/>
    </location>
</feature>
<gene>
    <name evidence="4" type="ORF">GKZ28_17885</name>
</gene>
<evidence type="ECO:0000259" key="2">
    <source>
        <dbReference type="Pfam" id="PF20394"/>
    </source>
</evidence>
<feature type="domain" description="DUF6688" evidence="3">
    <location>
        <begin position="291"/>
        <end position="402"/>
    </location>
</feature>
<dbReference type="AlphaFoldDB" id="A0A964W3H5"/>
<sequence length="405" mass="46688">MKRIKNHPILFSLLLSTIISIIVGVIFLSDNWKHPGDIIGGIFFSMLAGNFMIYPFLLTIINIVTLFWKSENLEWVKNIRIFEYMAMIFGFFYSGIGLVFLDIQFQADWLKVLKDAEVHTPIWTVSYPTVVCLSCIGVIGYLALACIKIEKMPPLVIVSAIAGMYLGILECVLWIIQIFSSSYILLCLFPLNCIIIAAKTIRYKILEWNAKKDNVTRSFNNKYLAFLNQKMINSGYWPITAFVLMWPILGIIICVLALFGQQPDNIIKAWTETSDWNLSHRVAPQNVITHDEHYLCTVAAGGHARIVKPIRLGERHGHQVIVNRQLCVANAFEQILEERTPIFHKNIRHFYDTYGFPIAKMIHFSYMADMVYFIMKPLEWLFLIVLYFCDVNPENRIAVQYLPAK</sequence>
<feature type="transmembrane region" description="Helical" evidence="1">
    <location>
        <begin position="9"/>
        <end position="29"/>
    </location>
</feature>
<feature type="transmembrane region" description="Helical" evidence="1">
    <location>
        <begin position="155"/>
        <end position="176"/>
    </location>
</feature>
<protein>
    <submittedName>
        <fullName evidence="4">Uncharacterized protein</fullName>
    </submittedName>
</protein>
<proteinExistence type="predicted"/>
<feature type="domain" description="DUF6688" evidence="2">
    <location>
        <begin position="45"/>
        <end position="287"/>
    </location>
</feature>
<dbReference type="Proteomes" id="UP000656077">
    <property type="component" value="Unassembled WGS sequence"/>
</dbReference>
<feature type="transmembrane region" description="Helical" evidence="1">
    <location>
        <begin position="41"/>
        <end position="69"/>
    </location>
</feature>
<name>A0A964W3H5_9CLOT</name>